<dbReference type="AlphaFoldDB" id="A0AA87Z1T3"/>
<proteinExistence type="predicted"/>
<organism evidence="2 3">
    <name type="scientific">Ficus carica</name>
    <name type="common">Common fig</name>
    <dbReference type="NCBI Taxonomy" id="3494"/>
    <lineage>
        <taxon>Eukaryota</taxon>
        <taxon>Viridiplantae</taxon>
        <taxon>Streptophyta</taxon>
        <taxon>Embryophyta</taxon>
        <taxon>Tracheophyta</taxon>
        <taxon>Spermatophyta</taxon>
        <taxon>Magnoliopsida</taxon>
        <taxon>eudicotyledons</taxon>
        <taxon>Gunneridae</taxon>
        <taxon>Pentapetalae</taxon>
        <taxon>rosids</taxon>
        <taxon>fabids</taxon>
        <taxon>Rosales</taxon>
        <taxon>Moraceae</taxon>
        <taxon>Ficeae</taxon>
        <taxon>Ficus</taxon>
    </lineage>
</organism>
<dbReference type="Pfam" id="PF03732">
    <property type="entry name" value="Retrotrans_gag"/>
    <property type="match status" value="1"/>
</dbReference>
<evidence type="ECO:0000259" key="1">
    <source>
        <dbReference type="Pfam" id="PF03732"/>
    </source>
</evidence>
<reference evidence="2" key="1">
    <citation type="submission" date="2023-07" db="EMBL/GenBank/DDBJ databases">
        <title>draft genome sequence of fig (Ficus carica).</title>
        <authorList>
            <person name="Takahashi T."/>
            <person name="Nishimura K."/>
        </authorList>
    </citation>
    <scope>NUCLEOTIDE SEQUENCE</scope>
</reference>
<gene>
    <name evidence="2" type="ORF">TIFTF001_040471</name>
</gene>
<dbReference type="EMBL" id="BTGU01001460">
    <property type="protein sequence ID" value="GMN23540.1"/>
    <property type="molecule type" value="Genomic_DNA"/>
</dbReference>
<protein>
    <recommendedName>
        <fullName evidence="1">Retrotransposon gag domain-containing protein</fullName>
    </recommendedName>
</protein>
<comment type="caution">
    <text evidence="2">The sequence shown here is derived from an EMBL/GenBank/DDBJ whole genome shotgun (WGS) entry which is preliminary data.</text>
</comment>
<feature type="domain" description="Retrotransposon gag" evidence="1">
    <location>
        <begin position="81"/>
        <end position="140"/>
    </location>
</feature>
<dbReference type="PANTHER" id="PTHR33223">
    <property type="entry name" value="CCHC-TYPE DOMAIN-CONTAINING PROTEIN"/>
    <property type="match status" value="1"/>
</dbReference>
<accession>A0AA87Z1T3</accession>
<dbReference type="InterPro" id="IPR005162">
    <property type="entry name" value="Retrotrans_gag_dom"/>
</dbReference>
<sequence length="153" mass="17501">MERCMLQALGHPATYENLLDEMDQSPFAQAIINTTMAAKFRALNFSKFNRTTDSHEHICQYQQVMLVTSMLKESRDALLCKLFSQSLKGNAIKWFCQLGTGSFASFKDLTKTFLENYSVNIYIGTTHEEFFSIIQEPTGSQRPLSRHQCELKA</sequence>
<dbReference type="PANTHER" id="PTHR33223:SF10">
    <property type="entry name" value="AMINOTRANSFERASE-LIKE PLANT MOBILE DOMAIN-CONTAINING PROTEIN"/>
    <property type="match status" value="1"/>
</dbReference>
<evidence type="ECO:0000313" key="2">
    <source>
        <dbReference type="EMBL" id="GMN23540.1"/>
    </source>
</evidence>
<dbReference type="Proteomes" id="UP001187192">
    <property type="component" value="Unassembled WGS sequence"/>
</dbReference>
<name>A0AA87Z1T3_FICCA</name>
<evidence type="ECO:0000313" key="3">
    <source>
        <dbReference type="Proteomes" id="UP001187192"/>
    </source>
</evidence>
<keyword evidence="3" id="KW-1185">Reference proteome</keyword>